<keyword evidence="15" id="KW-1185">Reference proteome</keyword>
<dbReference type="SUPFAM" id="SSF55205">
    <property type="entry name" value="EPT/RTPC-like"/>
    <property type="match status" value="2"/>
</dbReference>
<evidence type="ECO:0000256" key="8">
    <source>
        <dbReference type="ARBA" id="ARBA00045867"/>
    </source>
</evidence>
<dbReference type="Proteomes" id="UP000596742">
    <property type="component" value="Unassembled WGS sequence"/>
</dbReference>
<dbReference type="Gene3D" id="3.65.10.20">
    <property type="entry name" value="RNA 3'-terminal phosphate cyclase domain"/>
    <property type="match status" value="1"/>
</dbReference>
<name>A0A8B6FVA0_MYTGA</name>
<proteinExistence type="inferred from homology"/>
<evidence type="ECO:0000313" key="14">
    <source>
        <dbReference type="EMBL" id="VDI54129.1"/>
    </source>
</evidence>
<evidence type="ECO:0000256" key="6">
    <source>
        <dbReference type="ARBA" id="ARBA00024481"/>
    </source>
</evidence>
<evidence type="ECO:0000259" key="13">
    <source>
        <dbReference type="Pfam" id="PF05189"/>
    </source>
</evidence>
<reference evidence="14" key="1">
    <citation type="submission" date="2018-11" db="EMBL/GenBank/DDBJ databases">
        <authorList>
            <person name="Alioto T."/>
            <person name="Alioto T."/>
        </authorList>
    </citation>
    <scope>NUCLEOTIDE SEQUENCE</scope>
</reference>
<protein>
    <recommendedName>
        <fullName evidence="3">RNA 3'-terminal phosphate cyclase</fullName>
        <ecNumber evidence="2">6.5.1.4</ecNumber>
    </recommendedName>
    <alternativeName>
        <fullName evidence="7">RNA terminal phosphate cyclase domain-containing protein 1</fullName>
    </alternativeName>
</protein>
<dbReference type="Pfam" id="PF01137">
    <property type="entry name" value="RTC"/>
    <property type="match status" value="1"/>
</dbReference>
<feature type="binding site" evidence="10">
    <location>
        <begin position="342"/>
        <end position="346"/>
    </location>
    <ligand>
        <name>ATP</name>
        <dbReference type="ChEBI" id="CHEBI:30616"/>
    </ligand>
</feature>
<evidence type="ECO:0000256" key="3">
    <source>
        <dbReference type="ARBA" id="ARBA00021428"/>
    </source>
</evidence>
<dbReference type="InterPro" id="IPR020719">
    <property type="entry name" value="RNA3'_term_phos_cycl-like_CS"/>
</dbReference>
<feature type="region of interest" description="Disordered" evidence="11">
    <location>
        <begin position="1"/>
        <end position="23"/>
    </location>
</feature>
<dbReference type="CDD" id="cd00874">
    <property type="entry name" value="RNA_Cyclase_Class_II"/>
    <property type="match status" value="1"/>
</dbReference>
<evidence type="ECO:0000256" key="4">
    <source>
        <dbReference type="ARBA" id="ARBA00022598"/>
    </source>
</evidence>
<comment type="similarity">
    <text evidence="1">Belongs to the RNA 3'-terminal cyclase family. Type 1 subfamily.</text>
</comment>
<dbReference type="GO" id="GO:0005634">
    <property type="term" value="C:nucleus"/>
    <property type="evidence" value="ECO:0007669"/>
    <property type="project" value="TreeGrafter"/>
</dbReference>
<feature type="domain" description="RNA 3'-terminal phosphate cyclase" evidence="12">
    <location>
        <begin position="63"/>
        <end position="386"/>
    </location>
</feature>
<dbReference type="PANTHER" id="PTHR11096:SF0">
    <property type="entry name" value="RNA 3'-TERMINAL PHOSPHATE CYCLASE"/>
    <property type="match status" value="1"/>
</dbReference>
<dbReference type="EMBL" id="UYJE01007375">
    <property type="protein sequence ID" value="VDI54129.1"/>
    <property type="molecule type" value="Genomic_DNA"/>
</dbReference>
<feature type="binding site" evidence="10">
    <location>
        <position position="154"/>
    </location>
    <ligand>
        <name>ATP</name>
        <dbReference type="ChEBI" id="CHEBI:30616"/>
    </ligand>
</feature>
<evidence type="ECO:0000256" key="7">
    <source>
        <dbReference type="ARBA" id="ARBA00032543"/>
    </source>
</evidence>
<dbReference type="InterPro" id="IPR036553">
    <property type="entry name" value="RPTC_insert"/>
</dbReference>
<dbReference type="GO" id="GO:0003963">
    <property type="term" value="F:RNA-3'-phosphate cyclase activity"/>
    <property type="evidence" value="ECO:0007669"/>
    <property type="project" value="UniProtKB-EC"/>
</dbReference>
<dbReference type="EC" id="6.5.1.4" evidence="2"/>
<dbReference type="InterPro" id="IPR013792">
    <property type="entry name" value="RNA3'P_cycl/enolpyr_Trfase_a/b"/>
</dbReference>
<dbReference type="GO" id="GO:0006396">
    <property type="term" value="P:RNA processing"/>
    <property type="evidence" value="ECO:0007669"/>
    <property type="project" value="InterPro"/>
</dbReference>
<dbReference type="HAMAP" id="MF_00200">
    <property type="entry name" value="RTC"/>
    <property type="match status" value="1"/>
</dbReference>
<dbReference type="NCBIfam" id="TIGR03399">
    <property type="entry name" value="RNA_3prim_cycl"/>
    <property type="match status" value="1"/>
</dbReference>
<dbReference type="OrthoDB" id="25029at2759"/>
<organism evidence="14 15">
    <name type="scientific">Mytilus galloprovincialis</name>
    <name type="common">Mediterranean mussel</name>
    <dbReference type="NCBI Taxonomy" id="29158"/>
    <lineage>
        <taxon>Eukaryota</taxon>
        <taxon>Metazoa</taxon>
        <taxon>Spiralia</taxon>
        <taxon>Lophotrochozoa</taxon>
        <taxon>Mollusca</taxon>
        <taxon>Bivalvia</taxon>
        <taxon>Autobranchia</taxon>
        <taxon>Pteriomorphia</taxon>
        <taxon>Mytilida</taxon>
        <taxon>Mytiloidea</taxon>
        <taxon>Mytilidae</taxon>
        <taxon>Mytilinae</taxon>
        <taxon>Mytilus</taxon>
    </lineage>
</organism>
<dbReference type="InterPro" id="IPR023797">
    <property type="entry name" value="RNA3'_phos_cyclase_dom"/>
</dbReference>
<feature type="active site" description="Tele-AMP-histidine intermediate" evidence="9">
    <location>
        <position position="368"/>
    </location>
</feature>
<accession>A0A8B6FVA0</accession>
<dbReference type="FunFam" id="3.30.360.20:FF:000002">
    <property type="entry name" value="RNA terminal phosphate cyclase-like 1"/>
    <property type="match status" value="1"/>
</dbReference>
<comment type="catalytic activity">
    <reaction evidence="6">
        <text>a 3'-end 3'-phospho-ribonucleotide-RNA + ATP = a 3'-end 2',3'-cyclophospho-ribonucleotide-RNA + AMP + diphosphate</text>
        <dbReference type="Rhea" id="RHEA:23976"/>
        <dbReference type="Rhea" id="RHEA-COMP:10463"/>
        <dbReference type="Rhea" id="RHEA-COMP:10464"/>
        <dbReference type="ChEBI" id="CHEBI:30616"/>
        <dbReference type="ChEBI" id="CHEBI:33019"/>
        <dbReference type="ChEBI" id="CHEBI:83062"/>
        <dbReference type="ChEBI" id="CHEBI:83064"/>
        <dbReference type="ChEBI" id="CHEBI:456215"/>
        <dbReference type="EC" id="6.5.1.4"/>
    </reaction>
</comment>
<dbReference type="PANTHER" id="PTHR11096">
    <property type="entry name" value="RNA 3' TERMINAL PHOSPHATE CYCLASE"/>
    <property type="match status" value="1"/>
</dbReference>
<evidence type="ECO:0000313" key="15">
    <source>
        <dbReference type="Proteomes" id="UP000596742"/>
    </source>
</evidence>
<keyword evidence="10" id="KW-0067">ATP-binding</keyword>
<comment type="caution">
    <text evidence="14">The sequence shown here is derived from an EMBL/GenBank/DDBJ whole genome shotgun (WGS) entry which is preliminary data.</text>
</comment>
<dbReference type="InterPro" id="IPR013791">
    <property type="entry name" value="RNA3'-term_phos_cycl_insert"/>
</dbReference>
<dbReference type="InterPro" id="IPR017770">
    <property type="entry name" value="RNA3'_term_phos_cyc_type_1"/>
</dbReference>
<comment type="function">
    <text evidence="8">Catalyzes the conversion of 3'-phosphate to a 2',3'-cyclic phosphodiester at the end of RNA. The mechanism of action of the enzyme occurs in 3 steps: (A) adenylation of the enzyme by ATP; (B) transfer of adenylate to an RNA-N3'P to produce RNA-N3'PP5'A; (C) and attack of the adjacent 2'-hydroxyl on the 3'-phosphorus in the diester linkage to produce the cyclic end product. Likely functions in some aspects of cellular RNA processing. Function plays an important role in regulating axon regeneration by inhibiting central nervous system (CNS) axon regeneration following optic nerve injury.</text>
</comment>
<dbReference type="SUPFAM" id="SSF52913">
    <property type="entry name" value="RNA 3'-terminal phosphate cyclase, RPTC, insert domain"/>
    <property type="match status" value="1"/>
</dbReference>
<evidence type="ECO:0000256" key="9">
    <source>
        <dbReference type="PIRSR" id="PIRSR005378-1"/>
    </source>
</evidence>
<feature type="domain" description="RNA 3'-terminal phosphate cyclase insert" evidence="13">
    <location>
        <begin position="234"/>
        <end position="333"/>
    </location>
</feature>
<dbReference type="GO" id="GO:0005524">
    <property type="term" value="F:ATP binding"/>
    <property type="evidence" value="ECO:0007669"/>
    <property type="project" value="UniProtKB-KW"/>
</dbReference>
<dbReference type="PIRSF" id="PIRSF005378">
    <property type="entry name" value="RNA3'_term_phos_cycl_euk"/>
    <property type="match status" value="1"/>
</dbReference>
<dbReference type="InterPro" id="IPR000228">
    <property type="entry name" value="RNA3'_term_phos_cyc"/>
</dbReference>
<dbReference type="Pfam" id="PF05189">
    <property type="entry name" value="RTC_insert"/>
    <property type="match status" value="1"/>
</dbReference>
<sequence>MNNAAPKPQRQPRENRRNRAAMAEDQDIGAASNIIPGTSPEPVLKAANSIQDTSIVDIDGGALEGGGQVLRNTVSFSCLLHRPVRVYNVRAGRSKPGLRPQHLTGIMLTRDVCQGRLEGGSVGSTEIQFHPGNIQHGDYTADTGTAGSICLLLQVAIPCLVYADGPTNLTLKGGTNADMAPQLDHMTMVFRPIAEKFGMKFDCRVIRRGYYPKGGGEVVVTCHPTKQLSAVTMTDRGDIKQIYGLSFVAGVLPVRVAHIMAKVAESIIHKEYKDVPVNIDVVKEVAAVGTGTGIVLVAETTTGCYLGGTALGKKGKQAEQVGQEAAEELINNLYHGGCVDDYVQDQIILLMALAKGKSTVRIGALSLHTETAIHVAKQLTEARFKITEINKGATLIECDGIGLVNSQVGSS</sequence>
<evidence type="ECO:0000259" key="12">
    <source>
        <dbReference type="Pfam" id="PF01137"/>
    </source>
</evidence>
<keyword evidence="4 14" id="KW-0436">Ligase</keyword>
<keyword evidence="5 10" id="KW-0547">Nucleotide-binding</keyword>
<dbReference type="AlphaFoldDB" id="A0A8B6FVA0"/>
<dbReference type="InterPro" id="IPR037136">
    <property type="entry name" value="RNA3'_phos_cyclase_dom_sf"/>
</dbReference>
<dbReference type="Gene3D" id="3.30.360.20">
    <property type="entry name" value="RNA 3'-terminal phosphate cyclase, insert domain"/>
    <property type="match status" value="1"/>
</dbReference>
<evidence type="ECO:0000256" key="1">
    <source>
        <dbReference type="ARBA" id="ARBA00009206"/>
    </source>
</evidence>
<gene>
    <name evidence="14" type="ORF">MGAL_10B007288</name>
</gene>
<evidence type="ECO:0000256" key="11">
    <source>
        <dbReference type="SAM" id="MobiDB-lite"/>
    </source>
</evidence>
<dbReference type="PROSITE" id="PS01287">
    <property type="entry name" value="RTC"/>
    <property type="match status" value="1"/>
</dbReference>
<evidence type="ECO:0000256" key="2">
    <source>
        <dbReference type="ARBA" id="ARBA00012725"/>
    </source>
</evidence>
<evidence type="ECO:0000256" key="10">
    <source>
        <dbReference type="PIRSR" id="PIRSR005378-2"/>
    </source>
</evidence>
<evidence type="ECO:0000256" key="5">
    <source>
        <dbReference type="ARBA" id="ARBA00022741"/>
    </source>
</evidence>